<dbReference type="EnsemblMetazoa" id="CLYHEMT012969.1">
    <property type="protein sequence ID" value="CLYHEMP012969.1"/>
    <property type="gene ID" value="CLYHEMG012969"/>
</dbReference>
<name>A0A7M5WTS3_9CNID</name>
<dbReference type="AlphaFoldDB" id="A0A7M5WTS3"/>
<accession>A0A7M5WTS3</accession>
<dbReference type="Proteomes" id="UP000594262">
    <property type="component" value="Unplaced"/>
</dbReference>
<proteinExistence type="predicted"/>
<sequence length="111" mass="12377">GIIPSQLIAGVMNDGKFSASLITARTQIVMMDEWTPDSLACEDAKRVLQGGLIFVPQKHKGASRVKYNSGFYIATNNYPDFGNDKDNNAIKNRLEIFKTKSLTKKDPRISR</sequence>
<reference evidence="1" key="1">
    <citation type="submission" date="2021-01" db="UniProtKB">
        <authorList>
            <consortium name="EnsemblMetazoa"/>
        </authorList>
    </citation>
    <scope>IDENTIFICATION</scope>
</reference>
<protein>
    <submittedName>
        <fullName evidence="1">Uncharacterized protein</fullName>
    </submittedName>
</protein>
<dbReference type="InterPro" id="IPR027417">
    <property type="entry name" value="P-loop_NTPase"/>
</dbReference>
<keyword evidence="2" id="KW-1185">Reference proteome</keyword>
<organism evidence="1 2">
    <name type="scientific">Clytia hemisphaerica</name>
    <dbReference type="NCBI Taxonomy" id="252671"/>
    <lineage>
        <taxon>Eukaryota</taxon>
        <taxon>Metazoa</taxon>
        <taxon>Cnidaria</taxon>
        <taxon>Hydrozoa</taxon>
        <taxon>Hydroidolina</taxon>
        <taxon>Leptothecata</taxon>
        <taxon>Obeliida</taxon>
        <taxon>Clytiidae</taxon>
        <taxon>Clytia</taxon>
    </lineage>
</organism>
<dbReference type="Gene3D" id="3.40.50.300">
    <property type="entry name" value="P-loop containing nucleotide triphosphate hydrolases"/>
    <property type="match status" value="1"/>
</dbReference>
<evidence type="ECO:0000313" key="2">
    <source>
        <dbReference type="Proteomes" id="UP000594262"/>
    </source>
</evidence>
<evidence type="ECO:0000313" key="1">
    <source>
        <dbReference type="EnsemblMetazoa" id="CLYHEMP012969.1"/>
    </source>
</evidence>